<feature type="compositionally biased region" description="Basic and acidic residues" evidence="1">
    <location>
        <begin position="16"/>
        <end position="29"/>
    </location>
</feature>
<evidence type="ECO:0000256" key="1">
    <source>
        <dbReference type="SAM" id="MobiDB-lite"/>
    </source>
</evidence>
<dbReference type="InParanoid" id="A0A5E4FAB8"/>
<accession>A0A5E4FAB8</accession>
<feature type="compositionally biased region" description="Basic and acidic residues" evidence="1">
    <location>
        <begin position="40"/>
        <end position="59"/>
    </location>
</feature>
<protein>
    <submittedName>
        <fullName evidence="2">Uncharacterized protein</fullName>
    </submittedName>
</protein>
<sequence>MGRGRGKGKKQSIIAVREDPGSGEEERIPPNRRRGRPHKPLKEDIGEGEEAQKTEDVEEAKIYVSSKDMKNQSAIENGRKRKRSAQVKENIKSQMIIEETQILNKGKPVVIVKNPLDGLVQPEHYYYPTRRVYFVAVEVLRRTNNEMPFGSPKSMVQMSDAAEDVGNLYLSLARDDTSQLYRVCGI</sequence>
<reference evidence="3" key="1">
    <citation type="journal article" date="2020" name="Plant J.">
        <title>Transposons played a major role in the diversification between the closely related almond and peach genomes: results from the almond genome sequence.</title>
        <authorList>
            <person name="Alioto T."/>
            <person name="Alexiou K.G."/>
            <person name="Bardil A."/>
            <person name="Barteri F."/>
            <person name="Castanera R."/>
            <person name="Cruz F."/>
            <person name="Dhingra A."/>
            <person name="Duval H."/>
            <person name="Fernandez I Marti A."/>
            <person name="Frias L."/>
            <person name="Galan B."/>
            <person name="Garcia J.L."/>
            <person name="Howad W."/>
            <person name="Gomez-Garrido J."/>
            <person name="Gut M."/>
            <person name="Julca I."/>
            <person name="Morata J."/>
            <person name="Puigdomenech P."/>
            <person name="Ribeca P."/>
            <person name="Rubio Cabetas M.J."/>
            <person name="Vlasova A."/>
            <person name="Wirthensohn M."/>
            <person name="Garcia-Mas J."/>
            <person name="Gabaldon T."/>
            <person name="Casacuberta J.M."/>
            <person name="Arus P."/>
        </authorList>
    </citation>
    <scope>NUCLEOTIDE SEQUENCE [LARGE SCALE GENOMIC DNA]</scope>
    <source>
        <strain evidence="3">cv. Texas</strain>
    </source>
</reference>
<evidence type="ECO:0000313" key="3">
    <source>
        <dbReference type="Proteomes" id="UP000327085"/>
    </source>
</evidence>
<dbReference type="Gramene" id="VVA24877">
    <property type="protein sequence ID" value="VVA24877"/>
    <property type="gene ID" value="Prudul26B012576"/>
</dbReference>
<feature type="compositionally biased region" description="Basic residues" evidence="1">
    <location>
        <begin position="30"/>
        <end position="39"/>
    </location>
</feature>
<organism evidence="2 3">
    <name type="scientific">Prunus dulcis</name>
    <name type="common">Almond</name>
    <name type="synonym">Amygdalus dulcis</name>
    <dbReference type="NCBI Taxonomy" id="3755"/>
    <lineage>
        <taxon>Eukaryota</taxon>
        <taxon>Viridiplantae</taxon>
        <taxon>Streptophyta</taxon>
        <taxon>Embryophyta</taxon>
        <taxon>Tracheophyta</taxon>
        <taxon>Spermatophyta</taxon>
        <taxon>Magnoliopsida</taxon>
        <taxon>eudicotyledons</taxon>
        <taxon>Gunneridae</taxon>
        <taxon>Pentapetalae</taxon>
        <taxon>rosids</taxon>
        <taxon>fabids</taxon>
        <taxon>Rosales</taxon>
        <taxon>Rosaceae</taxon>
        <taxon>Amygdaloideae</taxon>
        <taxon>Amygdaleae</taxon>
        <taxon>Prunus</taxon>
    </lineage>
</organism>
<dbReference type="AlphaFoldDB" id="A0A5E4FAB8"/>
<feature type="region of interest" description="Disordered" evidence="1">
    <location>
        <begin position="1"/>
        <end position="59"/>
    </location>
</feature>
<name>A0A5E4FAB8_PRUDU</name>
<feature type="compositionally biased region" description="Basic residues" evidence="1">
    <location>
        <begin position="1"/>
        <end position="10"/>
    </location>
</feature>
<dbReference type="PANTHER" id="PTHR34055">
    <property type="entry name" value="OS09G0491596 PROTEIN"/>
    <property type="match status" value="1"/>
</dbReference>
<dbReference type="PANTHER" id="PTHR34055:SF7">
    <property type="entry name" value="NEUROFILAMENT MEDIUM POLYPEPTIDE-LIKE"/>
    <property type="match status" value="1"/>
</dbReference>
<gene>
    <name evidence="2" type="ORF">ALMOND_2B012576</name>
</gene>
<dbReference type="Proteomes" id="UP000327085">
    <property type="component" value="Chromosome 7"/>
</dbReference>
<evidence type="ECO:0000313" key="2">
    <source>
        <dbReference type="EMBL" id="VVA24877.1"/>
    </source>
</evidence>
<dbReference type="EMBL" id="CABIKO010000088">
    <property type="protein sequence ID" value="VVA24877.1"/>
    <property type="molecule type" value="Genomic_DNA"/>
</dbReference>
<proteinExistence type="predicted"/>